<dbReference type="InterPro" id="IPR003661">
    <property type="entry name" value="HisK_dim/P_dom"/>
</dbReference>
<comment type="catalytic activity">
    <reaction evidence="1">
        <text>ATP + protein L-histidine = ADP + protein N-phospho-L-histidine.</text>
        <dbReference type="EC" id="2.7.13.3"/>
    </reaction>
</comment>
<dbReference type="EMBL" id="FOAG01000003">
    <property type="protein sequence ID" value="SEK96126.1"/>
    <property type="molecule type" value="Genomic_DNA"/>
</dbReference>
<dbReference type="SMART" id="SM00388">
    <property type="entry name" value="HisKA"/>
    <property type="match status" value="1"/>
</dbReference>
<evidence type="ECO:0000256" key="8">
    <source>
        <dbReference type="ARBA" id="ARBA00022692"/>
    </source>
</evidence>
<evidence type="ECO:0000256" key="11">
    <source>
        <dbReference type="ARBA" id="ARBA00022840"/>
    </source>
</evidence>
<dbReference type="FunFam" id="3.30.450.20:FF:000127">
    <property type="entry name" value="C4-dicarboxylate transport sensor protein"/>
    <property type="match status" value="1"/>
</dbReference>
<comment type="function">
    <text evidence="15">Member of the two-component regulatory system DctB/DctD involved in the transport of C4-dicarboxylates. DctB functions as a membrane-associated protein kinase that phosphorylates DctD in response to environmental signals.</text>
</comment>
<keyword evidence="6" id="KW-0597">Phosphoprotein</keyword>
<keyword evidence="22" id="KW-1185">Reference proteome</keyword>
<dbReference type="EC" id="2.7.13.3" evidence="3"/>
<keyword evidence="5" id="KW-0997">Cell inner membrane</keyword>
<evidence type="ECO:0000256" key="17">
    <source>
        <dbReference type="SAM" id="Coils"/>
    </source>
</evidence>
<evidence type="ECO:0000256" key="9">
    <source>
        <dbReference type="ARBA" id="ARBA00022741"/>
    </source>
</evidence>
<dbReference type="CDD" id="cd00082">
    <property type="entry name" value="HisKA"/>
    <property type="match status" value="1"/>
</dbReference>
<gene>
    <name evidence="21" type="ORF">SAMN05443999_10316</name>
</gene>
<evidence type="ECO:0000313" key="21">
    <source>
        <dbReference type="EMBL" id="SEK96126.1"/>
    </source>
</evidence>
<keyword evidence="10 21" id="KW-0418">Kinase</keyword>
<keyword evidence="8 19" id="KW-0812">Transmembrane</keyword>
<protein>
    <recommendedName>
        <fullName evidence="16">C4-dicarboxylate transport sensor protein DctB</fullName>
        <ecNumber evidence="3">2.7.13.3</ecNumber>
    </recommendedName>
</protein>
<dbReference type="InterPro" id="IPR033479">
    <property type="entry name" value="dCache_1"/>
</dbReference>
<evidence type="ECO:0000256" key="16">
    <source>
        <dbReference type="ARBA" id="ARBA00073143"/>
    </source>
</evidence>
<keyword evidence="14 19" id="KW-0472">Membrane</keyword>
<dbReference type="Gene3D" id="3.30.565.10">
    <property type="entry name" value="Histidine kinase-like ATPase, C-terminal domain"/>
    <property type="match status" value="1"/>
</dbReference>
<dbReference type="PIRSF" id="PIRSF036431">
    <property type="entry name" value="STHK_DctB"/>
    <property type="match status" value="1"/>
</dbReference>
<keyword evidence="13" id="KW-0902">Two-component regulatory system</keyword>
<evidence type="ECO:0000256" key="5">
    <source>
        <dbReference type="ARBA" id="ARBA00022519"/>
    </source>
</evidence>
<evidence type="ECO:0000259" key="20">
    <source>
        <dbReference type="PROSITE" id="PS50109"/>
    </source>
</evidence>
<dbReference type="PANTHER" id="PTHR43065:SF46">
    <property type="entry name" value="C4-DICARBOXYLATE TRANSPORT SENSOR PROTEIN DCTB"/>
    <property type="match status" value="1"/>
</dbReference>
<evidence type="ECO:0000256" key="13">
    <source>
        <dbReference type="ARBA" id="ARBA00023012"/>
    </source>
</evidence>
<dbReference type="SUPFAM" id="SSF103190">
    <property type="entry name" value="Sensory domain-like"/>
    <property type="match status" value="1"/>
</dbReference>
<feature type="region of interest" description="Disordered" evidence="18">
    <location>
        <begin position="1"/>
        <end position="31"/>
    </location>
</feature>
<name>A0A1H7LBC6_9RHOB</name>
<keyword evidence="17" id="KW-0175">Coiled coil</keyword>
<dbReference type="InterPro" id="IPR036890">
    <property type="entry name" value="HATPase_C_sf"/>
</dbReference>
<dbReference type="SMART" id="SM00387">
    <property type="entry name" value="HATPase_c"/>
    <property type="match status" value="1"/>
</dbReference>
<dbReference type="Gene3D" id="3.30.450.20">
    <property type="entry name" value="PAS domain"/>
    <property type="match status" value="2"/>
</dbReference>
<dbReference type="PANTHER" id="PTHR43065">
    <property type="entry name" value="SENSOR HISTIDINE KINASE"/>
    <property type="match status" value="1"/>
</dbReference>
<keyword evidence="7" id="KW-0808">Transferase</keyword>
<dbReference type="Pfam" id="PF02518">
    <property type="entry name" value="HATPase_c"/>
    <property type="match status" value="1"/>
</dbReference>
<feature type="transmembrane region" description="Helical" evidence="19">
    <location>
        <begin position="326"/>
        <end position="349"/>
    </location>
</feature>
<dbReference type="InterPro" id="IPR004358">
    <property type="entry name" value="Sig_transdc_His_kin-like_C"/>
</dbReference>
<dbReference type="PRINTS" id="PR00344">
    <property type="entry name" value="BCTRLSENSOR"/>
</dbReference>
<evidence type="ECO:0000256" key="19">
    <source>
        <dbReference type="SAM" id="Phobius"/>
    </source>
</evidence>
<dbReference type="Pfam" id="PF00512">
    <property type="entry name" value="HisKA"/>
    <property type="match status" value="1"/>
</dbReference>
<dbReference type="GO" id="GO:0005886">
    <property type="term" value="C:plasma membrane"/>
    <property type="evidence" value="ECO:0007669"/>
    <property type="project" value="UniProtKB-SubCell"/>
</dbReference>
<dbReference type="FunFam" id="1.10.287.130:FF:000049">
    <property type="entry name" value="C4-dicarboxylate transport sensor protein DctB"/>
    <property type="match status" value="1"/>
</dbReference>
<feature type="domain" description="Histidine kinase" evidence="20">
    <location>
        <begin position="422"/>
        <end position="635"/>
    </location>
</feature>
<evidence type="ECO:0000256" key="3">
    <source>
        <dbReference type="ARBA" id="ARBA00012438"/>
    </source>
</evidence>
<dbReference type="InterPro" id="IPR017055">
    <property type="entry name" value="Sig_transdc_His_kinase_DctB"/>
</dbReference>
<reference evidence="21 22" key="1">
    <citation type="submission" date="2016-10" db="EMBL/GenBank/DDBJ databases">
        <authorList>
            <person name="de Groot N.N."/>
        </authorList>
    </citation>
    <scope>NUCLEOTIDE SEQUENCE [LARGE SCALE GENOMIC DNA]</scope>
    <source>
        <strain evidence="21 22">DSM 100674</strain>
    </source>
</reference>
<dbReference type="Proteomes" id="UP000199582">
    <property type="component" value="Unassembled WGS sequence"/>
</dbReference>
<keyword evidence="9" id="KW-0547">Nucleotide-binding</keyword>
<dbReference type="Pfam" id="PF02743">
    <property type="entry name" value="dCache_1"/>
    <property type="match status" value="1"/>
</dbReference>
<evidence type="ECO:0000256" key="18">
    <source>
        <dbReference type="SAM" id="MobiDB-lite"/>
    </source>
</evidence>
<dbReference type="AlphaFoldDB" id="A0A1H7LBC6"/>
<evidence type="ECO:0000256" key="1">
    <source>
        <dbReference type="ARBA" id="ARBA00000085"/>
    </source>
</evidence>
<evidence type="ECO:0000256" key="7">
    <source>
        <dbReference type="ARBA" id="ARBA00022679"/>
    </source>
</evidence>
<evidence type="ECO:0000313" key="22">
    <source>
        <dbReference type="Proteomes" id="UP000199582"/>
    </source>
</evidence>
<evidence type="ECO:0000256" key="12">
    <source>
        <dbReference type="ARBA" id="ARBA00022989"/>
    </source>
</evidence>
<dbReference type="InterPro" id="IPR005467">
    <property type="entry name" value="His_kinase_dom"/>
</dbReference>
<evidence type="ECO:0000256" key="2">
    <source>
        <dbReference type="ARBA" id="ARBA00004429"/>
    </source>
</evidence>
<dbReference type="InterPro" id="IPR036097">
    <property type="entry name" value="HisK_dim/P_sf"/>
</dbReference>
<keyword evidence="11" id="KW-0067">ATP-binding</keyword>
<dbReference type="STRING" id="1287727.SAMN05443999_10316"/>
<dbReference type="InterPro" id="IPR003594">
    <property type="entry name" value="HATPase_dom"/>
</dbReference>
<accession>A0A1H7LBC6</accession>
<evidence type="ECO:0000256" key="14">
    <source>
        <dbReference type="ARBA" id="ARBA00023136"/>
    </source>
</evidence>
<comment type="subcellular location">
    <subcellularLocation>
        <location evidence="2">Cell inner membrane</location>
        <topology evidence="2">Multi-pass membrane protein</topology>
    </subcellularLocation>
</comment>
<feature type="compositionally biased region" description="Low complexity" evidence="18">
    <location>
        <begin position="13"/>
        <end position="30"/>
    </location>
</feature>
<keyword evidence="12 19" id="KW-1133">Transmembrane helix</keyword>
<sequence>MMRRALQKGLTMPPSLADPADPRAAPLPRRGQGRVPSVWLAVLAALVVLGLMAGAIYARAIQITFGDLQERGENTLRLAEASLRGQLARFERLPGLLAEERAVRSLLLAPEDQALVGQANLYLRETARRLGASDIYVMHRDGVTLAASNFDQPHSFVGGNFAFRPYFRDAISGGEGRFFALGTTSNKRGYYFGAPVNVGDQVRGVLVIKIDLDEIEMAWASNDLRIVVMDPEGIVFLSNRPDWRFRALSPLGPEEARRTRETRRYANAEVGVVRATRSDLRGGFSLLQAEVEDGAETEYLLTQAAMADAGWTVMVLSPTAGARQQALLVVAAILLGLGAAGFAGLIVWLRRRQLAERIALQAATQVQLERRVSERTAQLAQANRALRQEVEERTATEARLRDTQAELVQAGKLAALGQMSAALSHEFNQPLAAARNYAENAGLYLERGKLSEAKRNIGHILGMVERMGRISRHLRNFARKPNQKLRPVALEGVVQEAQDLLGWRLEQAGAELIVDIAPAGLSVTAGAVRLQQVLVNLLTNALDATEEAGDRRLHLMARRAGGEVLLSLRDHGPGVPEQLQARIFDPFFSTKGVGKGLGLGLSISYNIVRDFGGALEVCNPPEGGAEFVLRLRAAEADGTSAEAAE</sequence>
<dbReference type="GO" id="GO:0000155">
    <property type="term" value="F:phosphorelay sensor kinase activity"/>
    <property type="evidence" value="ECO:0007669"/>
    <property type="project" value="InterPro"/>
</dbReference>
<proteinExistence type="predicted"/>
<dbReference type="GO" id="GO:0005524">
    <property type="term" value="F:ATP binding"/>
    <property type="evidence" value="ECO:0007669"/>
    <property type="project" value="UniProtKB-KW"/>
</dbReference>
<evidence type="ECO:0000256" key="6">
    <source>
        <dbReference type="ARBA" id="ARBA00022553"/>
    </source>
</evidence>
<dbReference type="PROSITE" id="PS50109">
    <property type="entry name" value="HIS_KIN"/>
    <property type="match status" value="1"/>
</dbReference>
<evidence type="ECO:0000256" key="4">
    <source>
        <dbReference type="ARBA" id="ARBA00022475"/>
    </source>
</evidence>
<keyword evidence="4" id="KW-1003">Cell membrane</keyword>
<dbReference type="SUPFAM" id="SSF47384">
    <property type="entry name" value="Homodimeric domain of signal transducing histidine kinase"/>
    <property type="match status" value="1"/>
</dbReference>
<dbReference type="Gene3D" id="1.10.287.130">
    <property type="match status" value="1"/>
</dbReference>
<evidence type="ECO:0000256" key="10">
    <source>
        <dbReference type="ARBA" id="ARBA00022777"/>
    </source>
</evidence>
<dbReference type="InterPro" id="IPR029151">
    <property type="entry name" value="Sensor-like_sf"/>
</dbReference>
<organism evidence="21 22">
    <name type="scientific">Roseovarius azorensis</name>
    <dbReference type="NCBI Taxonomy" id="1287727"/>
    <lineage>
        <taxon>Bacteria</taxon>
        <taxon>Pseudomonadati</taxon>
        <taxon>Pseudomonadota</taxon>
        <taxon>Alphaproteobacteria</taxon>
        <taxon>Rhodobacterales</taxon>
        <taxon>Roseobacteraceae</taxon>
        <taxon>Roseovarius</taxon>
    </lineage>
</organism>
<dbReference type="SUPFAM" id="SSF55874">
    <property type="entry name" value="ATPase domain of HSP90 chaperone/DNA topoisomerase II/histidine kinase"/>
    <property type="match status" value="1"/>
</dbReference>
<feature type="transmembrane region" description="Helical" evidence="19">
    <location>
        <begin position="38"/>
        <end position="58"/>
    </location>
</feature>
<feature type="coiled-coil region" evidence="17">
    <location>
        <begin position="379"/>
        <end position="406"/>
    </location>
</feature>
<evidence type="ECO:0000256" key="15">
    <source>
        <dbReference type="ARBA" id="ARBA00059004"/>
    </source>
</evidence>